<dbReference type="Proteomes" id="UP001319200">
    <property type="component" value="Unassembled WGS sequence"/>
</dbReference>
<feature type="signal peptide" evidence="1">
    <location>
        <begin position="1"/>
        <end position="25"/>
    </location>
</feature>
<gene>
    <name evidence="2" type="ORF">KK083_14065</name>
</gene>
<reference evidence="2 3" key="1">
    <citation type="submission" date="2021-05" db="EMBL/GenBank/DDBJ databases">
        <title>A Polyphasic approach of four new species of the genus Ohtaekwangia: Ohtaekwangia histidinii sp. nov., Ohtaekwangia cretensis sp. nov., Ohtaekwangia indiensis sp. nov., Ohtaekwangia reichenbachii sp. nov. from diverse environment.</title>
        <authorList>
            <person name="Octaviana S."/>
        </authorList>
    </citation>
    <scope>NUCLEOTIDE SEQUENCE [LARGE SCALE GENOMIC DNA]</scope>
    <source>
        <strain evidence="2 3">PWU4</strain>
    </source>
</reference>
<evidence type="ECO:0000313" key="2">
    <source>
        <dbReference type="EMBL" id="MBT1698014.1"/>
    </source>
</evidence>
<organism evidence="2 3">
    <name type="scientific">Chryseosolibacter histidini</name>
    <dbReference type="NCBI Taxonomy" id="2782349"/>
    <lineage>
        <taxon>Bacteria</taxon>
        <taxon>Pseudomonadati</taxon>
        <taxon>Bacteroidota</taxon>
        <taxon>Cytophagia</taxon>
        <taxon>Cytophagales</taxon>
        <taxon>Chryseotaleaceae</taxon>
        <taxon>Chryseosolibacter</taxon>
    </lineage>
</organism>
<comment type="caution">
    <text evidence="2">The sequence shown here is derived from an EMBL/GenBank/DDBJ whole genome shotgun (WGS) entry which is preliminary data.</text>
</comment>
<dbReference type="EMBL" id="JAHESF010000012">
    <property type="protein sequence ID" value="MBT1698014.1"/>
    <property type="molecule type" value="Genomic_DNA"/>
</dbReference>
<keyword evidence="3" id="KW-1185">Reference proteome</keyword>
<evidence type="ECO:0000256" key="1">
    <source>
        <dbReference type="SAM" id="SignalP"/>
    </source>
</evidence>
<sequence>MLTEIKLKALFPLMLLLMAFCAANGQDTVDIKPFERYWTKPHIIPKIGVGAQETAFVEAGIAWHKIYVHPLALASAGPYFTIDGLIKDDEPIFGPKIGYEVTAGLFGLAADMTYYTDFDNESLMLTPRAGVTLLGFANLFYGYNINLSPQEPFKIISPNRFSLIFNINTDYFNLRSAAKKPKKP</sequence>
<accession>A0AAP2DM51</accession>
<name>A0AAP2DM51_9BACT</name>
<evidence type="ECO:0008006" key="4">
    <source>
        <dbReference type="Google" id="ProtNLM"/>
    </source>
</evidence>
<protein>
    <recommendedName>
        <fullName evidence="4">Outer membrane protein beta-barrel domain-containing protein</fullName>
    </recommendedName>
</protein>
<proteinExistence type="predicted"/>
<evidence type="ECO:0000313" key="3">
    <source>
        <dbReference type="Proteomes" id="UP001319200"/>
    </source>
</evidence>
<feature type="chain" id="PRO_5043015246" description="Outer membrane protein beta-barrel domain-containing protein" evidence="1">
    <location>
        <begin position="26"/>
        <end position="184"/>
    </location>
</feature>
<keyword evidence="1" id="KW-0732">Signal</keyword>
<dbReference type="RefSeq" id="WP_254163885.1">
    <property type="nucleotide sequence ID" value="NZ_JAHESF010000012.1"/>
</dbReference>
<dbReference type="AlphaFoldDB" id="A0AAP2DM51"/>